<dbReference type="AlphaFoldDB" id="A0AAV0B2F9"/>
<accession>A0AAV0B2F9</accession>
<organism evidence="1 2">
    <name type="scientific">Phakopsora pachyrhizi</name>
    <name type="common">Asian soybean rust disease fungus</name>
    <dbReference type="NCBI Taxonomy" id="170000"/>
    <lineage>
        <taxon>Eukaryota</taxon>
        <taxon>Fungi</taxon>
        <taxon>Dikarya</taxon>
        <taxon>Basidiomycota</taxon>
        <taxon>Pucciniomycotina</taxon>
        <taxon>Pucciniomycetes</taxon>
        <taxon>Pucciniales</taxon>
        <taxon>Phakopsoraceae</taxon>
        <taxon>Phakopsora</taxon>
    </lineage>
</organism>
<reference evidence="1" key="1">
    <citation type="submission" date="2022-06" db="EMBL/GenBank/DDBJ databases">
        <authorList>
            <consortium name="SYNGENTA / RWTH Aachen University"/>
        </authorList>
    </citation>
    <scope>NUCLEOTIDE SEQUENCE</scope>
</reference>
<proteinExistence type="predicted"/>
<evidence type="ECO:0000313" key="1">
    <source>
        <dbReference type="EMBL" id="CAH7676799.1"/>
    </source>
</evidence>
<comment type="caution">
    <text evidence="1">The sequence shown here is derived from an EMBL/GenBank/DDBJ whole genome shotgun (WGS) entry which is preliminary data.</text>
</comment>
<evidence type="ECO:0000313" key="2">
    <source>
        <dbReference type="Proteomes" id="UP001153365"/>
    </source>
</evidence>
<dbReference type="Proteomes" id="UP001153365">
    <property type="component" value="Unassembled WGS sequence"/>
</dbReference>
<gene>
    <name evidence="1" type="ORF">PPACK8108_LOCUS11901</name>
</gene>
<sequence length="357" mass="39875">MSLSCSSADGVKLIQKFEIPKLGNLRVSLKSDSTIGILQSSSERPYQEDRTMAGNLHLQSSGLIKSISGQPLVDQGNLISRSKSSIIDGHGGSEASGFLSANLPRLEEEWIKISDLNGRFERLMVVAVLGFGSISRPHWLSLGSSSSAQSKEGATDDCSWVRDKSFPDDVIETNGSATAFQGKTRGKRKGDLCLLDSFKGSASNGPTVRDFKPSHRKIKPSENRQVMRGDDDNNRIWRCGIYWTRGSNWSSWFNQNQIKETRDLSNQKEDEFEDKKTLNRHMLLFGLPDQELQKGGPNKNWKSTTDCLKERMDGSDLHPTETSDDSKQEVVVEFDDKLVPIVSQKAFKKLHTLLKKH</sequence>
<name>A0AAV0B2F9_PHAPC</name>
<protein>
    <submittedName>
        <fullName evidence="1">Uncharacterized protein</fullName>
    </submittedName>
</protein>
<keyword evidence="2" id="KW-1185">Reference proteome</keyword>
<dbReference type="EMBL" id="CALTRL010002806">
    <property type="protein sequence ID" value="CAH7676799.1"/>
    <property type="molecule type" value="Genomic_DNA"/>
</dbReference>